<feature type="binding site" evidence="13">
    <location>
        <position position="112"/>
    </location>
    <ligand>
        <name>Mg(2+)</name>
        <dbReference type="ChEBI" id="CHEBI:18420"/>
    </ligand>
</feature>
<evidence type="ECO:0000256" key="6">
    <source>
        <dbReference type="ARBA" id="ARBA00020092"/>
    </source>
</evidence>
<feature type="binding site" evidence="13">
    <location>
        <position position="19"/>
    </location>
    <ligand>
        <name>Mg(2+)</name>
        <dbReference type="ChEBI" id="CHEBI:18420"/>
    </ligand>
</feature>
<evidence type="ECO:0000256" key="12">
    <source>
        <dbReference type="PIRNR" id="PIRNR006118"/>
    </source>
</evidence>
<evidence type="ECO:0000256" key="10">
    <source>
        <dbReference type="ARBA" id="ARBA00022985"/>
    </source>
</evidence>
<dbReference type="Pfam" id="PF08282">
    <property type="entry name" value="Hydrolase_3"/>
    <property type="match status" value="1"/>
</dbReference>
<dbReference type="InterPro" id="IPR023214">
    <property type="entry name" value="HAD_sf"/>
</dbReference>
<dbReference type="SUPFAM" id="SSF56784">
    <property type="entry name" value="HAD-like"/>
    <property type="match status" value="1"/>
</dbReference>
<dbReference type="SFLD" id="SFLDG01138">
    <property type="entry name" value="C1.6.2:_Deoxy-d-mannose-octulo"/>
    <property type="match status" value="1"/>
</dbReference>
<dbReference type="GO" id="GO:0046872">
    <property type="term" value="F:metal ion binding"/>
    <property type="evidence" value="ECO:0007669"/>
    <property type="project" value="UniProtKB-UniRule"/>
</dbReference>
<comment type="cofactor">
    <cofactor evidence="2 12 13">
        <name>Mg(2+)</name>
        <dbReference type="ChEBI" id="CHEBI:18420"/>
    </cofactor>
</comment>
<dbReference type="CDD" id="cd01630">
    <property type="entry name" value="HAD_KDO-like"/>
    <property type="match status" value="1"/>
</dbReference>
<reference evidence="14" key="2">
    <citation type="submission" date="2020-09" db="EMBL/GenBank/DDBJ databases">
        <authorList>
            <person name="Sun Q."/>
            <person name="Zhou Y."/>
        </authorList>
    </citation>
    <scope>NUCLEOTIDE SEQUENCE</scope>
    <source>
        <strain evidence="14">CGMCC 1.15758</strain>
    </source>
</reference>
<protein>
    <recommendedName>
        <fullName evidence="6 12">3-deoxy-D-manno-octulosonate 8-phosphate phosphatase KdsC</fullName>
        <ecNumber evidence="5 12">3.1.3.45</ecNumber>
    </recommendedName>
    <alternativeName>
        <fullName evidence="11 12">KDO 8-P phosphatase</fullName>
    </alternativeName>
</protein>
<dbReference type="GO" id="GO:0019143">
    <property type="term" value="F:3-deoxy-manno-octulosonate-8-phosphatase activity"/>
    <property type="evidence" value="ECO:0007669"/>
    <property type="project" value="UniProtKB-UniRule"/>
</dbReference>
<evidence type="ECO:0000256" key="5">
    <source>
        <dbReference type="ARBA" id="ARBA00013066"/>
    </source>
</evidence>
<dbReference type="NCBIfam" id="TIGR01662">
    <property type="entry name" value="HAD-SF-IIIA"/>
    <property type="match status" value="1"/>
</dbReference>
<dbReference type="InterPro" id="IPR036412">
    <property type="entry name" value="HAD-like_sf"/>
</dbReference>
<reference evidence="14" key="1">
    <citation type="journal article" date="2014" name="Int. J. Syst. Evol. Microbiol.">
        <title>Complete genome sequence of Corynebacterium casei LMG S-19264T (=DSM 44701T), isolated from a smear-ripened cheese.</title>
        <authorList>
            <consortium name="US DOE Joint Genome Institute (JGI-PGF)"/>
            <person name="Walter F."/>
            <person name="Albersmeier A."/>
            <person name="Kalinowski J."/>
            <person name="Ruckert C."/>
        </authorList>
    </citation>
    <scope>NUCLEOTIDE SEQUENCE</scope>
    <source>
        <strain evidence="14">CGMCC 1.15758</strain>
    </source>
</reference>
<gene>
    <name evidence="14" type="primary">yrbI</name>
    <name evidence="14" type="ORF">GCM10010995_14330</name>
</gene>
<evidence type="ECO:0000256" key="7">
    <source>
        <dbReference type="ARBA" id="ARBA00022723"/>
    </source>
</evidence>
<dbReference type="OrthoDB" id="9805604at2"/>
<dbReference type="PANTHER" id="PTHR21485">
    <property type="entry name" value="HAD SUPERFAMILY MEMBERS CMAS AND KDSC"/>
    <property type="match status" value="1"/>
</dbReference>
<comment type="similarity">
    <text evidence="3 12">Belongs to the KdsC family.</text>
</comment>
<evidence type="ECO:0000256" key="13">
    <source>
        <dbReference type="PIRSR" id="PIRSR006118-2"/>
    </source>
</evidence>
<name>A0A8J2Z4E1_9GAMM</name>
<keyword evidence="15" id="KW-1185">Reference proteome</keyword>
<dbReference type="InterPro" id="IPR010023">
    <property type="entry name" value="KdsC_fam"/>
</dbReference>
<evidence type="ECO:0000256" key="8">
    <source>
        <dbReference type="ARBA" id="ARBA00022801"/>
    </source>
</evidence>
<keyword evidence="10 12" id="KW-0448">Lipopolysaccharide biosynthesis</keyword>
<dbReference type="FunFam" id="3.40.50.1000:FF:000029">
    <property type="entry name" value="3-deoxy-D-manno-octulosonate 8-phosphate phosphatase KdsC"/>
    <property type="match status" value="1"/>
</dbReference>
<dbReference type="InterPro" id="IPR050793">
    <property type="entry name" value="CMP-NeuNAc_synthase"/>
</dbReference>
<evidence type="ECO:0000256" key="11">
    <source>
        <dbReference type="ARBA" id="ARBA00031051"/>
    </source>
</evidence>
<comment type="function">
    <text evidence="12">Catalyzes the hydrolysis of 3-deoxy-D-manno-octulosonate 8-phosphate (KDO 8-P) to 3-deoxy-D-manno-octulosonate (KDO) and inorganic phosphate.</text>
</comment>
<comment type="catalytic activity">
    <reaction evidence="1 12">
        <text>3-deoxy-alpha-D-manno-2-octulosonate-8-phosphate + H2O = 3-deoxy-alpha-D-manno-oct-2-ulosonate + phosphate</text>
        <dbReference type="Rhea" id="RHEA:11500"/>
        <dbReference type="ChEBI" id="CHEBI:15377"/>
        <dbReference type="ChEBI" id="CHEBI:43474"/>
        <dbReference type="ChEBI" id="CHEBI:85985"/>
        <dbReference type="ChEBI" id="CHEBI:85986"/>
        <dbReference type="EC" id="3.1.3.45"/>
    </reaction>
</comment>
<evidence type="ECO:0000256" key="2">
    <source>
        <dbReference type="ARBA" id="ARBA00001946"/>
    </source>
</evidence>
<evidence type="ECO:0000256" key="3">
    <source>
        <dbReference type="ARBA" id="ARBA00005893"/>
    </source>
</evidence>
<dbReference type="NCBIfam" id="TIGR01670">
    <property type="entry name" value="KdsC-phosphatas"/>
    <property type="match status" value="1"/>
</dbReference>
<keyword evidence="7 12" id="KW-0479">Metal-binding</keyword>
<dbReference type="Gene3D" id="3.40.50.1000">
    <property type="entry name" value="HAD superfamily/HAD-like"/>
    <property type="match status" value="1"/>
</dbReference>
<proteinExistence type="inferred from homology"/>
<dbReference type="GO" id="GO:0008781">
    <property type="term" value="F:N-acylneuraminate cytidylyltransferase activity"/>
    <property type="evidence" value="ECO:0007669"/>
    <property type="project" value="TreeGrafter"/>
</dbReference>
<dbReference type="EMBL" id="BMJS01000014">
    <property type="protein sequence ID" value="GGF98245.1"/>
    <property type="molecule type" value="Genomic_DNA"/>
</dbReference>
<dbReference type="SFLD" id="SFLDS00003">
    <property type="entry name" value="Haloacid_Dehalogenase"/>
    <property type="match status" value="1"/>
</dbReference>
<dbReference type="Proteomes" id="UP000636949">
    <property type="component" value="Unassembled WGS sequence"/>
</dbReference>
<evidence type="ECO:0000256" key="1">
    <source>
        <dbReference type="ARBA" id="ARBA00000898"/>
    </source>
</evidence>
<dbReference type="EC" id="3.1.3.45" evidence="5 12"/>
<comment type="subunit">
    <text evidence="4 12">Homotetramer.</text>
</comment>
<sequence length="182" mass="19951">MVSSDLKEKIANIQLLILDVDGVLSDGKIILSNDGNLTKNFDVKDGLGMLLLQKFGVKLAVITGKTSQVVQDRLSSLGVNDVYQGQKNKIKAYEDLLKKHQINQENIAYMGDDLPDLTLMMKSAVSFAPADALRAVKTRVDYVTAQKGGYGAVREVCDLILESKGLLDKIVDDYITFGEARL</sequence>
<keyword evidence="9 12" id="KW-0460">Magnesium</keyword>
<evidence type="ECO:0000313" key="15">
    <source>
        <dbReference type="Proteomes" id="UP000636949"/>
    </source>
</evidence>
<accession>A0A8J2Z4E1</accession>
<dbReference type="PANTHER" id="PTHR21485:SF6">
    <property type="entry name" value="N-ACYLNEURAMINATE CYTIDYLYLTRANSFERASE-RELATED"/>
    <property type="match status" value="1"/>
</dbReference>
<feature type="binding site" evidence="13">
    <location>
        <position position="21"/>
    </location>
    <ligand>
        <name>substrate</name>
    </ligand>
</feature>
<dbReference type="GO" id="GO:0009103">
    <property type="term" value="P:lipopolysaccharide biosynthetic process"/>
    <property type="evidence" value="ECO:0007669"/>
    <property type="project" value="UniProtKB-UniRule"/>
</dbReference>
<comment type="caution">
    <text evidence="14">The sequence shown here is derived from an EMBL/GenBank/DDBJ whole genome shotgun (WGS) entry which is preliminary data.</text>
</comment>
<keyword evidence="8 12" id="KW-0378">Hydrolase</keyword>
<evidence type="ECO:0000256" key="4">
    <source>
        <dbReference type="ARBA" id="ARBA00011881"/>
    </source>
</evidence>
<dbReference type="AlphaFoldDB" id="A0A8J2Z4E1"/>
<dbReference type="SFLD" id="SFLDG01136">
    <property type="entry name" value="C1.6:_Phosphoserine_Phosphatas"/>
    <property type="match status" value="1"/>
</dbReference>
<dbReference type="InterPro" id="IPR006549">
    <property type="entry name" value="HAD-SF_hydro_IIIA"/>
</dbReference>
<evidence type="ECO:0000313" key="14">
    <source>
        <dbReference type="EMBL" id="GGF98245.1"/>
    </source>
</evidence>
<organism evidence="14 15">
    <name type="scientific">Cysteiniphilum litorale</name>
    <dbReference type="NCBI Taxonomy" id="2056700"/>
    <lineage>
        <taxon>Bacteria</taxon>
        <taxon>Pseudomonadati</taxon>
        <taxon>Pseudomonadota</taxon>
        <taxon>Gammaproteobacteria</taxon>
        <taxon>Thiotrichales</taxon>
        <taxon>Fastidiosibacteraceae</taxon>
        <taxon>Cysteiniphilum</taxon>
    </lineage>
</organism>
<dbReference type="RefSeq" id="WP_117002631.1">
    <property type="nucleotide sequence ID" value="NZ_BMJS01000014.1"/>
</dbReference>
<evidence type="ECO:0000256" key="9">
    <source>
        <dbReference type="ARBA" id="ARBA00022842"/>
    </source>
</evidence>
<dbReference type="PIRSF" id="PIRSF006118">
    <property type="entry name" value="KDO8-P_Ptase"/>
    <property type="match status" value="1"/>
</dbReference>